<dbReference type="OrthoDB" id="7753362at2759"/>
<name>A0A7M5UZL0_9CNID</name>
<dbReference type="Proteomes" id="UP000594262">
    <property type="component" value="Unplaced"/>
</dbReference>
<proteinExistence type="predicted"/>
<evidence type="ECO:0000313" key="2">
    <source>
        <dbReference type="EnsemblMetazoa" id="CLYHEMP006982.1"/>
    </source>
</evidence>
<dbReference type="EnsemblMetazoa" id="CLYHEMT006982.1">
    <property type="protein sequence ID" value="CLYHEMP006982.1"/>
    <property type="gene ID" value="CLYHEMG006982"/>
</dbReference>
<sequence>MRLLVIFALSVICSADAFCRKFPVWPQDFRWSFAGPIRGMHCTQILETADPHTWKDNYLCHKTGPKYLPVGMKWKSSGPIKNMRCTRIIEIADPHTWRDNFLCVPRNSPFLFEWSMAGPNAGKDCIQWKEPAEPAKHYWNDNYLCADTFPIDDYLK</sequence>
<evidence type="ECO:0000256" key="1">
    <source>
        <dbReference type="SAM" id="SignalP"/>
    </source>
</evidence>
<feature type="signal peptide" evidence="1">
    <location>
        <begin position="1"/>
        <end position="19"/>
    </location>
</feature>
<dbReference type="AlphaFoldDB" id="A0A7M5UZL0"/>
<keyword evidence="3" id="KW-1185">Reference proteome</keyword>
<protein>
    <recommendedName>
        <fullName evidence="4">Cnidarian restricted protein</fullName>
    </recommendedName>
</protein>
<organism evidence="2 3">
    <name type="scientific">Clytia hemisphaerica</name>
    <dbReference type="NCBI Taxonomy" id="252671"/>
    <lineage>
        <taxon>Eukaryota</taxon>
        <taxon>Metazoa</taxon>
        <taxon>Cnidaria</taxon>
        <taxon>Hydrozoa</taxon>
        <taxon>Hydroidolina</taxon>
        <taxon>Leptothecata</taxon>
        <taxon>Obeliida</taxon>
        <taxon>Clytiidae</taxon>
        <taxon>Clytia</taxon>
    </lineage>
</organism>
<keyword evidence="1" id="KW-0732">Signal</keyword>
<feature type="chain" id="PRO_5029632867" description="Cnidarian restricted protein" evidence="1">
    <location>
        <begin position="20"/>
        <end position="156"/>
    </location>
</feature>
<evidence type="ECO:0008006" key="4">
    <source>
        <dbReference type="Google" id="ProtNLM"/>
    </source>
</evidence>
<reference evidence="2" key="1">
    <citation type="submission" date="2021-01" db="UniProtKB">
        <authorList>
            <consortium name="EnsemblMetazoa"/>
        </authorList>
    </citation>
    <scope>IDENTIFICATION</scope>
</reference>
<accession>A0A7M5UZL0</accession>
<evidence type="ECO:0000313" key="3">
    <source>
        <dbReference type="Proteomes" id="UP000594262"/>
    </source>
</evidence>